<feature type="transmembrane region" description="Helical" evidence="5">
    <location>
        <begin position="232"/>
        <end position="252"/>
    </location>
</feature>
<dbReference type="PANTHER" id="PTHR23514">
    <property type="entry name" value="BYPASS OF STOP CODON PROTEIN 6"/>
    <property type="match status" value="1"/>
</dbReference>
<evidence type="ECO:0000259" key="6">
    <source>
        <dbReference type="PROSITE" id="PS50850"/>
    </source>
</evidence>
<keyword evidence="4 5" id="KW-0472">Membrane</keyword>
<dbReference type="PROSITE" id="PS50850">
    <property type="entry name" value="MFS"/>
    <property type="match status" value="1"/>
</dbReference>
<feature type="transmembrane region" description="Helical" evidence="5">
    <location>
        <begin position="38"/>
        <end position="61"/>
    </location>
</feature>
<feature type="transmembrane region" description="Helical" evidence="5">
    <location>
        <begin position="9"/>
        <end position="26"/>
    </location>
</feature>
<dbReference type="Proteomes" id="UP000464495">
    <property type="component" value="Chromosome"/>
</dbReference>
<feature type="transmembrane region" description="Helical" evidence="5">
    <location>
        <begin position="96"/>
        <end position="115"/>
    </location>
</feature>
<dbReference type="AlphaFoldDB" id="A0A6P1T3N2"/>
<dbReference type="GO" id="GO:0016020">
    <property type="term" value="C:membrane"/>
    <property type="evidence" value="ECO:0007669"/>
    <property type="project" value="UniProtKB-SubCell"/>
</dbReference>
<dbReference type="RefSeq" id="WP_161862908.1">
    <property type="nucleotide sequence ID" value="NZ_CP046620.1"/>
</dbReference>
<comment type="subcellular location">
    <subcellularLocation>
        <location evidence="1">Membrane</location>
        <topology evidence="1">Multi-pass membrane protein</topology>
    </subcellularLocation>
</comment>
<reference evidence="7 8" key="1">
    <citation type="submission" date="2019-12" db="EMBL/GenBank/DDBJ databases">
        <title>Complete genome sequence of Algicella marina strain 9Alg 56(T) isolated from the red alga Tichocarpus crinitus.</title>
        <authorList>
            <person name="Kim S.-G."/>
            <person name="Nedashkovskaya O.I."/>
        </authorList>
    </citation>
    <scope>NUCLEOTIDE SEQUENCE [LARGE SCALE GENOMIC DNA]</scope>
    <source>
        <strain evidence="7 8">9Alg 56</strain>
    </source>
</reference>
<evidence type="ECO:0000313" key="8">
    <source>
        <dbReference type="Proteomes" id="UP000464495"/>
    </source>
</evidence>
<accession>A0A6P1T3N2</accession>
<dbReference type="EMBL" id="CP046620">
    <property type="protein sequence ID" value="QHQ36361.1"/>
    <property type="molecule type" value="Genomic_DNA"/>
</dbReference>
<evidence type="ECO:0000256" key="3">
    <source>
        <dbReference type="ARBA" id="ARBA00022989"/>
    </source>
</evidence>
<feature type="transmembrane region" description="Helical" evidence="5">
    <location>
        <begin position="136"/>
        <end position="153"/>
    </location>
</feature>
<dbReference type="InterPro" id="IPR011701">
    <property type="entry name" value="MFS"/>
</dbReference>
<evidence type="ECO:0000256" key="5">
    <source>
        <dbReference type="SAM" id="Phobius"/>
    </source>
</evidence>
<dbReference type="InterPro" id="IPR036259">
    <property type="entry name" value="MFS_trans_sf"/>
</dbReference>
<evidence type="ECO:0000256" key="4">
    <source>
        <dbReference type="ARBA" id="ARBA00023136"/>
    </source>
</evidence>
<dbReference type="CDD" id="cd17393">
    <property type="entry name" value="MFS_MosC_like"/>
    <property type="match status" value="1"/>
</dbReference>
<dbReference type="GO" id="GO:0022857">
    <property type="term" value="F:transmembrane transporter activity"/>
    <property type="evidence" value="ECO:0007669"/>
    <property type="project" value="InterPro"/>
</dbReference>
<dbReference type="InterPro" id="IPR051788">
    <property type="entry name" value="MFS_Transporter"/>
</dbReference>
<feature type="transmembrane region" description="Helical" evidence="5">
    <location>
        <begin position="292"/>
        <end position="315"/>
    </location>
</feature>
<dbReference type="Pfam" id="PF07690">
    <property type="entry name" value="MFS_1"/>
    <property type="match status" value="1"/>
</dbReference>
<keyword evidence="3 5" id="KW-1133">Transmembrane helix</keyword>
<dbReference type="PANTHER" id="PTHR23514:SF13">
    <property type="entry name" value="INNER MEMBRANE PROTEIN YBJJ"/>
    <property type="match status" value="1"/>
</dbReference>
<dbReference type="SUPFAM" id="SSF103473">
    <property type="entry name" value="MFS general substrate transporter"/>
    <property type="match status" value="1"/>
</dbReference>
<feature type="transmembrane region" description="Helical" evidence="5">
    <location>
        <begin position="73"/>
        <end position="90"/>
    </location>
</feature>
<proteinExistence type="predicted"/>
<dbReference type="InterPro" id="IPR020846">
    <property type="entry name" value="MFS_dom"/>
</dbReference>
<keyword evidence="8" id="KW-1185">Reference proteome</keyword>
<name>A0A6P1T3N2_9RHOB</name>
<feature type="transmembrane region" description="Helical" evidence="5">
    <location>
        <begin position="351"/>
        <end position="370"/>
    </location>
</feature>
<evidence type="ECO:0000256" key="2">
    <source>
        <dbReference type="ARBA" id="ARBA00022692"/>
    </source>
</evidence>
<organism evidence="7 8">
    <name type="scientific">Algicella marina</name>
    <dbReference type="NCBI Taxonomy" id="2683284"/>
    <lineage>
        <taxon>Bacteria</taxon>
        <taxon>Pseudomonadati</taxon>
        <taxon>Pseudomonadota</taxon>
        <taxon>Alphaproteobacteria</taxon>
        <taxon>Rhodobacterales</taxon>
        <taxon>Paracoccaceae</taxon>
        <taxon>Algicella</taxon>
    </lineage>
</organism>
<feature type="transmembrane region" description="Helical" evidence="5">
    <location>
        <begin position="198"/>
        <end position="220"/>
    </location>
</feature>
<dbReference type="KEGG" id="amaq:GO499_14835"/>
<evidence type="ECO:0000313" key="7">
    <source>
        <dbReference type="EMBL" id="QHQ36361.1"/>
    </source>
</evidence>
<keyword evidence="2 5" id="KW-0812">Transmembrane</keyword>
<feature type="transmembrane region" description="Helical" evidence="5">
    <location>
        <begin position="264"/>
        <end position="286"/>
    </location>
</feature>
<evidence type="ECO:0000256" key="1">
    <source>
        <dbReference type="ARBA" id="ARBA00004141"/>
    </source>
</evidence>
<dbReference type="Gene3D" id="1.20.1250.20">
    <property type="entry name" value="MFS general substrate transporter like domains"/>
    <property type="match status" value="2"/>
</dbReference>
<sequence>MSAFALSRLKLQSVFALNAIGIALWFPRIPDVKAALDVSLLTLSVCFFMLPIGTFIGFTYAPAVLARLGTRRVVALWGAAFILAFILPALAPNAVLLAAALLACGLVIAPVEVGMNAKASNMEKAHGRRVMTRCHAFWSFGSMLGAMLGGFAAEVGLSFLAQQLLLAPPLAAAAWYLGTQLEPEGPRPATPEKRGMALPTRAALGFCLMPIGALLLEGAMMEWSALYLRGEVLLSTVAAAFVFSAFSIGMGTGRLTGDGLAERFGPYTVLNVSAVLAGCGIFLFALADGLPVALFGAVLLGLGCANIYPLTVSLIGDLPGQSAERNIAALTMTAFTAFLIGPPLIGVLGSLLGLGNALLLLTPLGLYPIIQLRRMAFPKLEKA</sequence>
<protein>
    <submittedName>
        <fullName evidence="7">MFS transporter</fullName>
    </submittedName>
</protein>
<gene>
    <name evidence="7" type="ORF">GO499_14835</name>
</gene>
<feature type="domain" description="Major facilitator superfamily (MFS) profile" evidence="6">
    <location>
        <begin position="198"/>
        <end position="383"/>
    </location>
</feature>